<dbReference type="Gene3D" id="3.40.50.1000">
    <property type="entry name" value="HAD superfamily/HAD-like"/>
    <property type="match status" value="1"/>
</dbReference>
<dbReference type="GO" id="GO:0006564">
    <property type="term" value="P:L-serine biosynthetic process"/>
    <property type="evidence" value="ECO:0007669"/>
    <property type="project" value="UniProtKB-KW"/>
</dbReference>
<evidence type="ECO:0000256" key="2">
    <source>
        <dbReference type="ARBA" id="ARBA00005135"/>
    </source>
</evidence>
<dbReference type="SFLD" id="SFLDG01137">
    <property type="entry name" value="C1.6.1:_Phosphoserine_Phosphat"/>
    <property type="match status" value="1"/>
</dbReference>
<dbReference type="InterPro" id="IPR045865">
    <property type="entry name" value="ACT-like_dom_sf"/>
</dbReference>
<dbReference type="NCBIfam" id="TIGR00338">
    <property type="entry name" value="serB"/>
    <property type="match status" value="1"/>
</dbReference>
<evidence type="ECO:0000259" key="14">
    <source>
        <dbReference type="Pfam" id="PF21086"/>
    </source>
</evidence>
<dbReference type="OrthoDB" id="9792539at2"/>
<sequence length="414" mass="44130">MSAHVPAVHLTSPTLLLTLTGPDRSGVSTRLFASLEPFEVEVVDVEQLVVRGRLVLSVLVSLPDDPRALEDAVRATATELDMVVEVEHGVGDNRPRRVGRSQVTLLAHPLRPAAMSALTSRIKAAGGNIDRILRLARYPVTALRLEVSGADPDVLQVELAAAAFEHGVDVAVEERGILRHAQRLVVMDVDSTLIQGEVIEMLAEHAGCADEVAAVTESAMRGEIDFEESLRQRVARLEGVPASALDDVYAALEYTPGARTMVRSLKRLGYRFALVSGGFTQIIERIADDLGIDYWAANELEVVDGRLTGGVVGAVVDRAGKAEALRRFAAEARIGLKNTVAVGDGANDLDMLAAAGLGIAFNAKPMVRDQAQTSVNVPYLDSVMYLLGITREEVEAADAAEEEPTGPAASQPGP</sequence>
<evidence type="ECO:0000256" key="7">
    <source>
        <dbReference type="ARBA" id="ARBA00022801"/>
    </source>
</evidence>
<keyword evidence="7" id="KW-0378">Hydrolase</keyword>
<dbReference type="Proteomes" id="UP000067689">
    <property type="component" value="Chromosome"/>
</dbReference>
<dbReference type="PATRIC" id="fig|2041.4.peg.1936"/>
<feature type="active site" description="Nucleophile" evidence="13">
    <location>
        <position position="188"/>
    </location>
</feature>
<dbReference type="PANTHER" id="PTHR43344">
    <property type="entry name" value="PHOSPHOSERINE PHOSPHATASE"/>
    <property type="match status" value="1"/>
</dbReference>
<evidence type="ECO:0000256" key="5">
    <source>
        <dbReference type="ARBA" id="ARBA00022605"/>
    </source>
</evidence>
<dbReference type="InterPro" id="IPR049148">
    <property type="entry name" value="PSP_ACT"/>
</dbReference>
<keyword evidence="5" id="KW-0028">Amino-acid biosynthesis</keyword>
<evidence type="ECO:0000256" key="1">
    <source>
        <dbReference type="ARBA" id="ARBA00001946"/>
    </source>
</evidence>
<dbReference type="CDD" id="cd07500">
    <property type="entry name" value="HAD_PSP"/>
    <property type="match status" value="1"/>
</dbReference>
<dbReference type="GO" id="GO:0005737">
    <property type="term" value="C:cytoplasm"/>
    <property type="evidence" value="ECO:0007669"/>
    <property type="project" value="TreeGrafter"/>
</dbReference>
<evidence type="ECO:0000256" key="4">
    <source>
        <dbReference type="ARBA" id="ARBA00012640"/>
    </source>
</evidence>
<evidence type="ECO:0000256" key="9">
    <source>
        <dbReference type="ARBA" id="ARBA00023299"/>
    </source>
</evidence>
<protein>
    <recommendedName>
        <fullName evidence="4">phosphoserine phosphatase</fullName>
        <ecNumber evidence="4">3.1.3.3</ecNumber>
    </recommendedName>
    <alternativeName>
        <fullName evidence="10">O-phosphoserine phosphohydrolase</fullName>
    </alternativeName>
</protein>
<dbReference type="RefSeq" id="WP_067857601.1">
    <property type="nucleotide sequence ID" value="NZ_CP011502.1"/>
</dbReference>
<dbReference type="EC" id="3.1.3.3" evidence="4"/>
<evidence type="ECO:0000256" key="10">
    <source>
        <dbReference type="ARBA" id="ARBA00031693"/>
    </source>
</evidence>
<dbReference type="InterPro" id="IPR004469">
    <property type="entry name" value="PSP"/>
</dbReference>
<dbReference type="InterPro" id="IPR050582">
    <property type="entry name" value="HAD-like_SerB"/>
</dbReference>
<dbReference type="SFLD" id="SFLDG01136">
    <property type="entry name" value="C1.6:_Phosphoserine_Phosphatas"/>
    <property type="match status" value="1"/>
</dbReference>
<proteinExistence type="inferred from homology"/>
<evidence type="ECO:0000256" key="3">
    <source>
        <dbReference type="ARBA" id="ARBA00009184"/>
    </source>
</evidence>
<evidence type="ECO:0000256" key="6">
    <source>
        <dbReference type="ARBA" id="ARBA00022723"/>
    </source>
</evidence>
<evidence type="ECO:0000256" key="11">
    <source>
        <dbReference type="ARBA" id="ARBA00048138"/>
    </source>
</evidence>
<dbReference type="PANTHER" id="PTHR43344:SF2">
    <property type="entry name" value="PHOSPHOSERINE PHOSPHATASE"/>
    <property type="match status" value="1"/>
</dbReference>
<dbReference type="UniPathway" id="UPA00135">
    <property type="reaction ID" value="UER00198"/>
</dbReference>
<reference evidence="15 16" key="1">
    <citation type="journal article" date="1991" name="Int. J. Syst. Bacteriol.">
        <title>Description of the erythromycin-producing bacterium Arthrobacter sp. strain NRRL B-3381 as Aeromicrobium erythreum gen. nov., sp. nov.</title>
        <authorList>
            <person name="Miller E.S."/>
            <person name="Woese C.R."/>
            <person name="Brenner S."/>
        </authorList>
    </citation>
    <scope>NUCLEOTIDE SEQUENCE [LARGE SCALE GENOMIC DNA]</scope>
    <source>
        <strain evidence="15 16">AR18</strain>
    </source>
</reference>
<keyword evidence="9" id="KW-0718">Serine biosynthesis</keyword>
<comment type="cofactor">
    <cofactor evidence="1">
        <name>Mg(2+)</name>
        <dbReference type="ChEBI" id="CHEBI:18420"/>
    </cofactor>
</comment>
<evidence type="ECO:0000256" key="8">
    <source>
        <dbReference type="ARBA" id="ARBA00022842"/>
    </source>
</evidence>
<dbReference type="AlphaFoldDB" id="A0A0U3TH13"/>
<dbReference type="Pfam" id="PF13740">
    <property type="entry name" value="ACT_6"/>
    <property type="match status" value="1"/>
</dbReference>
<evidence type="ECO:0000313" key="16">
    <source>
        <dbReference type="Proteomes" id="UP000067689"/>
    </source>
</evidence>
<dbReference type="Pfam" id="PF12710">
    <property type="entry name" value="HAD"/>
    <property type="match status" value="1"/>
</dbReference>
<dbReference type="STRING" id="2041.AERYTH_09255"/>
<comment type="pathway">
    <text evidence="2">Amino-acid biosynthesis; L-serine biosynthesis; L-serine from 3-phospho-D-glycerate: step 3/3.</text>
</comment>
<evidence type="ECO:0000256" key="12">
    <source>
        <dbReference type="ARBA" id="ARBA00048523"/>
    </source>
</evidence>
<accession>A0A0U3TH13</accession>
<name>A0A0U3TH13_9ACTN</name>
<gene>
    <name evidence="15" type="ORF">AERYTH_09255</name>
</gene>
<comment type="catalytic activity">
    <reaction evidence="11">
        <text>O-phospho-L-serine + H2O = L-serine + phosphate</text>
        <dbReference type="Rhea" id="RHEA:21208"/>
        <dbReference type="ChEBI" id="CHEBI:15377"/>
        <dbReference type="ChEBI" id="CHEBI:33384"/>
        <dbReference type="ChEBI" id="CHEBI:43474"/>
        <dbReference type="ChEBI" id="CHEBI:57524"/>
        <dbReference type="EC" id="3.1.3.3"/>
    </reaction>
</comment>
<feature type="domain" description="Phosphoserine phosphatase ACT" evidence="14">
    <location>
        <begin position="103"/>
        <end position="173"/>
    </location>
</feature>
<comment type="catalytic activity">
    <reaction evidence="12">
        <text>O-phospho-D-serine + H2O = D-serine + phosphate</text>
        <dbReference type="Rhea" id="RHEA:24873"/>
        <dbReference type="ChEBI" id="CHEBI:15377"/>
        <dbReference type="ChEBI" id="CHEBI:35247"/>
        <dbReference type="ChEBI" id="CHEBI:43474"/>
        <dbReference type="ChEBI" id="CHEBI:58680"/>
        <dbReference type="EC" id="3.1.3.3"/>
    </reaction>
</comment>
<keyword evidence="8" id="KW-0460">Magnesium</keyword>
<keyword evidence="6" id="KW-0479">Metal-binding</keyword>
<dbReference type="SUPFAM" id="SSF56784">
    <property type="entry name" value="HAD-like"/>
    <property type="match status" value="1"/>
</dbReference>
<comment type="similarity">
    <text evidence="3">Belongs to the HAD-like hydrolase superfamily. SerB family.</text>
</comment>
<feature type="active site" description="Proton donor" evidence="13">
    <location>
        <position position="190"/>
    </location>
</feature>
<dbReference type="GO" id="GO:0036424">
    <property type="term" value="F:L-phosphoserine phosphatase activity"/>
    <property type="evidence" value="ECO:0007669"/>
    <property type="project" value="InterPro"/>
</dbReference>
<dbReference type="SFLD" id="SFLDS00003">
    <property type="entry name" value="Haloacid_Dehalogenase"/>
    <property type="match status" value="1"/>
</dbReference>
<dbReference type="Pfam" id="PF21086">
    <property type="entry name" value="ACT_PSP_2"/>
    <property type="match status" value="1"/>
</dbReference>
<dbReference type="KEGG" id="aer:AERYTH_09255"/>
<organism evidence="15 16">
    <name type="scientific">Aeromicrobium erythreum</name>
    <dbReference type="NCBI Taxonomy" id="2041"/>
    <lineage>
        <taxon>Bacteria</taxon>
        <taxon>Bacillati</taxon>
        <taxon>Actinomycetota</taxon>
        <taxon>Actinomycetes</taxon>
        <taxon>Propionibacteriales</taxon>
        <taxon>Nocardioidaceae</taxon>
        <taxon>Aeromicrobium</taxon>
    </lineage>
</organism>
<evidence type="ECO:0000256" key="13">
    <source>
        <dbReference type="PIRSR" id="PIRSR604469-1"/>
    </source>
</evidence>
<evidence type="ECO:0000313" key="15">
    <source>
        <dbReference type="EMBL" id="ALX04871.1"/>
    </source>
</evidence>
<dbReference type="GO" id="GO:0000287">
    <property type="term" value="F:magnesium ion binding"/>
    <property type="evidence" value="ECO:0007669"/>
    <property type="project" value="TreeGrafter"/>
</dbReference>
<dbReference type="EMBL" id="CP011502">
    <property type="protein sequence ID" value="ALX04871.1"/>
    <property type="molecule type" value="Genomic_DNA"/>
</dbReference>
<keyword evidence="16" id="KW-1185">Reference proteome</keyword>
<dbReference type="InterPro" id="IPR023214">
    <property type="entry name" value="HAD_sf"/>
</dbReference>
<dbReference type="Gene3D" id="3.30.70.260">
    <property type="match status" value="2"/>
</dbReference>
<dbReference type="NCBIfam" id="TIGR01488">
    <property type="entry name" value="HAD-SF-IB"/>
    <property type="match status" value="1"/>
</dbReference>
<dbReference type="InterPro" id="IPR036412">
    <property type="entry name" value="HAD-like_sf"/>
</dbReference>
<dbReference type="SUPFAM" id="SSF55021">
    <property type="entry name" value="ACT-like"/>
    <property type="match status" value="1"/>
</dbReference>
<dbReference type="SFLD" id="SFLDF00029">
    <property type="entry name" value="phosphoserine_phosphatase"/>
    <property type="match status" value="1"/>
</dbReference>